<comment type="caution">
    <text evidence="1">The sequence shown here is derived from an EMBL/GenBank/DDBJ whole genome shotgun (WGS) entry which is preliminary data.</text>
</comment>
<accession>A0ABQ4KQK9</accession>
<proteinExistence type="predicted"/>
<keyword evidence="2" id="KW-1185">Reference proteome</keyword>
<dbReference type="EMBL" id="BORJ01000001">
    <property type="protein sequence ID" value="GIN94328.1"/>
    <property type="molecule type" value="Genomic_DNA"/>
</dbReference>
<dbReference type="Proteomes" id="UP000680670">
    <property type="component" value="Unassembled WGS sequence"/>
</dbReference>
<protein>
    <submittedName>
        <fullName evidence="1">Uncharacterized protein</fullName>
    </submittedName>
</protein>
<name>A0ABQ4KQK9_SIMTE</name>
<gene>
    <name evidence="1" type="ORF">J6TS1_01980</name>
</gene>
<sequence>MNCHETKSYQIYKKYREINFENMMNKQRDCDKYPSIEIQPFKERQYWKSTGI</sequence>
<reference evidence="1 2" key="1">
    <citation type="submission" date="2021-03" db="EMBL/GenBank/DDBJ databases">
        <title>Antimicrobial resistance genes in bacteria isolated from Japanese honey, and their potential for conferring macrolide and lincosamide resistance in the American foulbrood pathogen Paenibacillus larvae.</title>
        <authorList>
            <person name="Okamoto M."/>
            <person name="Kumagai M."/>
            <person name="Kanamori H."/>
            <person name="Takamatsu D."/>
        </authorList>
    </citation>
    <scope>NUCLEOTIDE SEQUENCE [LARGE SCALE GENOMIC DNA]</scope>
    <source>
        <strain evidence="1 2">J6TS1</strain>
    </source>
</reference>
<evidence type="ECO:0000313" key="1">
    <source>
        <dbReference type="EMBL" id="GIN94328.1"/>
    </source>
</evidence>
<evidence type="ECO:0000313" key="2">
    <source>
        <dbReference type="Proteomes" id="UP000680670"/>
    </source>
</evidence>
<organism evidence="1 2">
    <name type="scientific">Siminovitchia terrae</name>
    <name type="common">Bacillus terrae</name>
    <dbReference type="NCBI Taxonomy" id="1914933"/>
    <lineage>
        <taxon>Bacteria</taxon>
        <taxon>Bacillati</taxon>
        <taxon>Bacillota</taxon>
        <taxon>Bacilli</taxon>
        <taxon>Bacillales</taxon>
        <taxon>Bacillaceae</taxon>
        <taxon>Siminovitchia</taxon>
    </lineage>
</organism>